<dbReference type="InterPro" id="IPR036812">
    <property type="entry name" value="NAD(P)_OxRdtase_dom_sf"/>
</dbReference>
<dbReference type="Gene3D" id="3.60.110.10">
    <property type="entry name" value="Carbon-nitrogen hydrolase"/>
    <property type="match status" value="1"/>
</dbReference>
<keyword evidence="5" id="KW-0560">Oxidoreductase</keyword>
<dbReference type="SUPFAM" id="SSF51430">
    <property type="entry name" value="NAD(P)-linked oxidoreductase"/>
    <property type="match status" value="1"/>
</dbReference>
<dbReference type="PANTHER" id="PTHR23088:SF27">
    <property type="entry name" value="DEAMINATED GLUTATHIONE AMIDASE"/>
    <property type="match status" value="1"/>
</dbReference>
<sequence>MSHPILIFGGGWIGKEFGSREEVSDLLKTLQARGITRLDTAARYPPTDPGASERLLGEAGAPSRGFTIDTKVLCSGDGSGSLEPAAIEESVKASHERLQLHDGKINVLYAHRPDPKTPLEEQAAGLNAQYEKGLVNKIGLSNFPPSMLAEFLEICDKKGYVKPSVYQGQYNLVRREAETTLFPILRKHGMTFIAYSPLAGGFLSGRFTAGETEGTRFAEGHIAAQILKAQFDKKEMHDALNHLGEVIKPLGISKAEASLRWLCYHSALGPDDGVILGASKLSQLTENVEAISRGPLPDSVVSAVDNIWRTISEQNLNGDSILTDHFPPEMMARIAVGQLTSTANITHNLAQCRVLVKKALQAGAKALFLPEASDYIANSGEETVRLARPVHESEFVRGLREEARRERLPIHVGVHEPGLDTQRVKNTVLWIDERGEIAHRYQKIHLFDVEIKDGPVLRESKSVEPGSEIVPPFETPIGRVGSAICFDLRFPEIGLALRRQGADLITFPSAFTVPTGKAHWETLLRARAIETQCYVVAAAQVGRHSEKRVSYGHSMIVDPWGAVLAELGDKSDEPEVATAEIDTDLLRKVRREMPLHRRTDVYPEV</sequence>
<reference evidence="7 8" key="1">
    <citation type="submission" date="2018-04" db="EMBL/GenBank/DDBJ databases">
        <authorList>
            <person name="Huttner S."/>
            <person name="Dainat J."/>
        </authorList>
    </citation>
    <scope>NUCLEOTIDE SEQUENCE [LARGE SCALE GENOMIC DNA]</scope>
</reference>
<dbReference type="GO" id="GO:0016811">
    <property type="term" value="F:hydrolase activity, acting on carbon-nitrogen (but not peptide) bonds, in linear amides"/>
    <property type="evidence" value="ECO:0007669"/>
    <property type="project" value="InterPro"/>
</dbReference>
<protein>
    <submittedName>
        <fullName evidence="7">Ece7fb92-aaf4-4e8d-b03e-a65a26f2312c</fullName>
    </submittedName>
</protein>
<organism evidence="7 8">
    <name type="scientific">Thermothielavioides terrestris</name>
    <dbReference type="NCBI Taxonomy" id="2587410"/>
    <lineage>
        <taxon>Eukaryota</taxon>
        <taxon>Fungi</taxon>
        <taxon>Dikarya</taxon>
        <taxon>Ascomycota</taxon>
        <taxon>Pezizomycotina</taxon>
        <taxon>Sordariomycetes</taxon>
        <taxon>Sordariomycetidae</taxon>
        <taxon>Sordariales</taxon>
        <taxon>Chaetomiaceae</taxon>
        <taxon>Thermothielavioides</taxon>
    </lineage>
</organism>
<dbReference type="CDD" id="cd07572">
    <property type="entry name" value="nit"/>
    <property type="match status" value="1"/>
</dbReference>
<dbReference type="CDD" id="cd19075">
    <property type="entry name" value="AKR_AKR7A1-5"/>
    <property type="match status" value="1"/>
</dbReference>
<dbReference type="Proteomes" id="UP000289323">
    <property type="component" value="Unassembled WGS sequence"/>
</dbReference>
<gene>
    <name evidence="7" type="ORF">TT172_LOCUS8869</name>
</gene>
<dbReference type="PROSITE" id="PS50263">
    <property type="entry name" value="CN_HYDROLASE"/>
    <property type="match status" value="1"/>
</dbReference>
<dbReference type="EMBL" id="OUUZ01000018">
    <property type="protein sequence ID" value="SPQ26450.1"/>
    <property type="molecule type" value="Genomic_DNA"/>
</dbReference>
<evidence type="ECO:0000256" key="1">
    <source>
        <dbReference type="ARBA" id="ARBA00004496"/>
    </source>
</evidence>
<name>A0A3S5CXS2_9PEZI</name>
<dbReference type="Pfam" id="PF00248">
    <property type="entry name" value="Aldo_ket_red"/>
    <property type="match status" value="1"/>
</dbReference>
<comment type="subcellular location">
    <subcellularLocation>
        <location evidence="1">Cytoplasm</location>
    </subcellularLocation>
</comment>
<dbReference type="AlphaFoldDB" id="A0A3S5CXS2"/>
<keyword evidence="4" id="KW-0378">Hydrolase</keyword>
<dbReference type="SUPFAM" id="SSF56317">
    <property type="entry name" value="Carbon-nitrogen hydrolase"/>
    <property type="match status" value="1"/>
</dbReference>
<accession>A0A3S5CXS2</accession>
<dbReference type="Gene3D" id="3.20.20.100">
    <property type="entry name" value="NADP-dependent oxidoreductase domain"/>
    <property type="match status" value="1"/>
</dbReference>
<evidence type="ECO:0000313" key="8">
    <source>
        <dbReference type="Proteomes" id="UP000289323"/>
    </source>
</evidence>
<evidence type="ECO:0000313" key="7">
    <source>
        <dbReference type="EMBL" id="SPQ26450.1"/>
    </source>
</evidence>
<keyword evidence="3" id="KW-0963">Cytoplasm</keyword>
<comment type="similarity">
    <text evidence="2">Belongs to the carbon-nitrogen hydrolase superfamily. NIT1/NIT2 family.</text>
</comment>
<dbReference type="Pfam" id="PF00795">
    <property type="entry name" value="CN_hydrolase"/>
    <property type="match status" value="1"/>
</dbReference>
<dbReference type="GO" id="GO:0005737">
    <property type="term" value="C:cytoplasm"/>
    <property type="evidence" value="ECO:0007669"/>
    <property type="project" value="UniProtKB-SubCell"/>
</dbReference>
<proteinExistence type="inferred from homology"/>
<feature type="domain" description="CN hydrolase" evidence="6">
    <location>
        <begin position="332"/>
        <end position="583"/>
    </location>
</feature>
<evidence type="ECO:0000256" key="2">
    <source>
        <dbReference type="ARBA" id="ARBA00010613"/>
    </source>
</evidence>
<dbReference type="InterPro" id="IPR003010">
    <property type="entry name" value="C-N_Hydrolase"/>
</dbReference>
<evidence type="ECO:0000259" key="6">
    <source>
        <dbReference type="PROSITE" id="PS50263"/>
    </source>
</evidence>
<evidence type="ECO:0000256" key="5">
    <source>
        <dbReference type="ARBA" id="ARBA00023002"/>
    </source>
</evidence>
<dbReference type="InterPro" id="IPR045254">
    <property type="entry name" value="Nit1/2_C-N_Hydrolase"/>
</dbReference>
<dbReference type="FunFam" id="3.60.110.10:FF:000024">
    <property type="entry name" value="Deaminated glutathione amidase"/>
    <property type="match status" value="1"/>
</dbReference>
<dbReference type="InterPro" id="IPR023210">
    <property type="entry name" value="NADP_OxRdtase_dom"/>
</dbReference>
<dbReference type="InterPro" id="IPR036526">
    <property type="entry name" value="C-N_Hydrolase_sf"/>
</dbReference>
<evidence type="ECO:0000256" key="3">
    <source>
        <dbReference type="ARBA" id="ARBA00022490"/>
    </source>
</evidence>
<dbReference type="PANTHER" id="PTHR23088">
    <property type="entry name" value="NITRILASE-RELATED"/>
    <property type="match status" value="1"/>
</dbReference>
<evidence type="ECO:0000256" key="4">
    <source>
        <dbReference type="ARBA" id="ARBA00022801"/>
    </source>
</evidence>
<dbReference type="GO" id="GO:0016491">
    <property type="term" value="F:oxidoreductase activity"/>
    <property type="evidence" value="ECO:0007669"/>
    <property type="project" value="UniProtKB-KW"/>
</dbReference>